<evidence type="ECO:0000313" key="1">
    <source>
        <dbReference type="EMBL" id="ADO59968.1"/>
    </source>
</evidence>
<reference evidence="1 2" key="1">
    <citation type="journal article" date="2011" name="J. Bacteriol.">
        <title>Complete genome sequence of Paenibacillus polymyxa SC2, a strain of plant growth-promoting Rhizobacterium with broad-spectrum antimicrobial activity.</title>
        <authorList>
            <person name="Ma M."/>
            <person name="Wang C."/>
            <person name="Ding Y."/>
            <person name="Li L."/>
            <person name="Shen D."/>
            <person name="Jiang X."/>
            <person name="Guan D."/>
            <person name="Cao F."/>
            <person name="Chen H."/>
            <person name="Feng R."/>
            <person name="Wang X."/>
            <person name="Ge Y."/>
            <person name="Yao L."/>
            <person name="Bing X."/>
            <person name="Yang X."/>
            <person name="Li J."/>
            <person name="Du B."/>
        </authorList>
    </citation>
    <scope>NUCLEOTIDE SEQUENCE [LARGE SCALE GENOMIC DNA]</scope>
    <source>
        <strain evidence="1 2">SC2</strain>
        <plasmid evidence="2">pSC2</plasmid>
    </source>
</reference>
<dbReference type="RefSeq" id="WP_013386382.1">
    <property type="nucleotide sequence ID" value="NC_014628.2"/>
</dbReference>
<proteinExistence type="predicted"/>
<accession>E3ELD6</accession>
<sequence>MKTEKYKSYKYFHFEDVFVEIIIANNYSFKEAKRIAKAETKAILKNDFIYLIFDNRYSIIKNDDRKLYEFEVCTKKLPPPININEMTCDQKKELILYDEYMCGPDDYQIVSWSITEAYENLKSLYPHMTHFDLSSLRYRIEKENSL</sequence>
<keyword evidence="1" id="KW-0614">Plasmid</keyword>
<dbReference type="PATRIC" id="fig|886882.15.peg.6011"/>
<evidence type="ECO:0000313" key="2">
    <source>
        <dbReference type="Proteomes" id="UP000006868"/>
    </source>
</evidence>
<organism evidence="1 2">
    <name type="scientific">Paenibacillus polymyxa (strain SC2)</name>
    <name type="common">Bacillus polymyxa</name>
    <dbReference type="NCBI Taxonomy" id="886882"/>
    <lineage>
        <taxon>Bacteria</taxon>
        <taxon>Bacillati</taxon>
        <taxon>Bacillota</taxon>
        <taxon>Bacilli</taxon>
        <taxon>Bacillales</taxon>
        <taxon>Paenibacillaceae</taxon>
        <taxon>Paenibacillus</taxon>
    </lineage>
</organism>
<dbReference type="AlphaFoldDB" id="E3ELD6"/>
<dbReference type="Proteomes" id="UP000006868">
    <property type="component" value="Plasmid pSC2"/>
</dbReference>
<dbReference type="EMBL" id="CP002214">
    <property type="protein sequence ID" value="ADO59968.1"/>
    <property type="molecule type" value="Genomic_DNA"/>
</dbReference>
<name>E3ELD6_PAEPS</name>
<dbReference type="HOGENOM" id="CLU_1775635_0_0_9"/>
<geneLocation type="plasmid" evidence="1 2">
    <name>pSC2</name>
</geneLocation>
<dbReference type="OrthoDB" id="2991003at2"/>
<gene>
    <name evidence="1" type="ORF">PPSC2_28340</name>
</gene>
<protein>
    <submittedName>
        <fullName evidence="1">Uncharacterized protein</fullName>
    </submittedName>
</protein>
<dbReference type="KEGG" id="ppm:PPSC2_28340"/>